<accession>A0A9Q1GCW1</accession>
<reference evidence="3" key="1">
    <citation type="journal article" date="2023" name="Science">
        <title>Genome structures resolve the early diversification of teleost fishes.</title>
        <authorList>
            <person name="Parey E."/>
            <person name="Louis A."/>
            <person name="Montfort J."/>
            <person name="Bouchez O."/>
            <person name="Roques C."/>
            <person name="Iampietro C."/>
            <person name="Lluch J."/>
            <person name="Castinel A."/>
            <person name="Donnadieu C."/>
            <person name="Desvignes T."/>
            <person name="Floi Bucao C."/>
            <person name="Jouanno E."/>
            <person name="Wen M."/>
            <person name="Mejri S."/>
            <person name="Dirks R."/>
            <person name="Jansen H."/>
            <person name="Henkel C."/>
            <person name="Chen W.J."/>
            <person name="Zahm M."/>
            <person name="Cabau C."/>
            <person name="Klopp C."/>
            <person name="Thompson A.W."/>
            <person name="Robinson-Rechavi M."/>
            <person name="Braasch I."/>
            <person name="Lecointre G."/>
            <person name="Bobe J."/>
            <person name="Postlethwait J.H."/>
            <person name="Berthelot C."/>
            <person name="Roest Crollius H."/>
            <person name="Guiguen Y."/>
        </authorList>
    </citation>
    <scope>NUCLEOTIDE SEQUENCE</scope>
    <source>
        <strain evidence="3">WJC10195</strain>
    </source>
</reference>
<dbReference type="PANTHER" id="PTHR10050:SF51">
    <property type="entry name" value="PROTEIN O-MANNOSYL-TRANSFERASE 1"/>
    <property type="match status" value="1"/>
</dbReference>
<dbReference type="GO" id="GO:0004169">
    <property type="term" value="F:dolichyl-phosphate-mannose-protein mannosyltransferase activity"/>
    <property type="evidence" value="ECO:0007669"/>
    <property type="project" value="TreeGrafter"/>
</dbReference>
<keyword evidence="1" id="KW-0812">Transmembrane</keyword>
<dbReference type="AlphaFoldDB" id="A0A9Q1GCW1"/>
<dbReference type="PANTHER" id="PTHR10050">
    <property type="entry name" value="DOLICHYL-PHOSPHATE-MANNOSE--PROTEIN MANNOSYLTRANSFERASE"/>
    <property type="match status" value="1"/>
</dbReference>
<evidence type="ECO:0000256" key="1">
    <source>
        <dbReference type="SAM" id="Phobius"/>
    </source>
</evidence>
<comment type="caution">
    <text evidence="3">The sequence shown here is derived from an EMBL/GenBank/DDBJ whole genome shotgun (WGS) entry which is preliminary data.</text>
</comment>
<dbReference type="EMBL" id="JAINUF010000001">
    <property type="protein sequence ID" value="KAJ8381201.1"/>
    <property type="molecule type" value="Genomic_DNA"/>
</dbReference>
<keyword evidence="1" id="KW-1133">Transmembrane helix</keyword>
<dbReference type="GO" id="GO:0005783">
    <property type="term" value="C:endoplasmic reticulum"/>
    <property type="evidence" value="ECO:0007669"/>
    <property type="project" value="TreeGrafter"/>
</dbReference>
<feature type="transmembrane region" description="Helical" evidence="1">
    <location>
        <begin position="133"/>
        <end position="151"/>
    </location>
</feature>
<feature type="transmembrane region" description="Helical" evidence="1">
    <location>
        <begin position="191"/>
        <end position="210"/>
    </location>
</feature>
<protein>
    <recommendedName>
        <fullName evidence="2">Protein O-mannosyl-transferase C-terminal four TM domain-containing protein</fullName>
    </recommendedName>
</protein>
<dbReference type="InterPro" id="IPR027005">
    <property type="entry name" value="PMT-like"/>
</dbReference>
<dbReference type="Proteomes" id="UP001152622">
    <property type="component" value="Chromosome 1"/>
</dbReference>
<evidence type="ECO:0000313" key="4">
    <source>
        <dbReference type="Proteomes" id="UP001152622"/>
    </source>
</evidence>
<keyword evidence="1" id="KW-0472">Membrane</keyword>
<feature type="transmembrane region" description="Helical" evidence="1">
    <location>
        <begin position="157"/>
        <end position="179"/>
    </location>
</feature>
<feature type="transmembrane region" description="Helical" evidence="1">
    <location>
        <begin position="91"/>
        <end position="113"/>
    </location>
</feature>
<evidence type="ECO:0000259" key="2">
    <source>
        <dbReference type="Pfam" id="PF16192"/>
    </source>
</evidence>
<dbReference type="InterPro" id="IPR032421">
    <property type="entry name" value="PMT_4TMC"/>
</dbReference>
<name>A0A9Q1GCW1_SYNKA</name>
<feature type="domain" description="Protein O-mannosyl-transferase C-terminal four TM" evidence="2">
    <location>
        <begin position="36"/>
        <end position="234"/>
    </location>
</feature>
<keyword evidence="4" id="KW-1185">Reference proteome</keyword>
<dbReference type="Pfam" id="PF16192">
    <property type="entry name" value="PMT_4TMC"/>
    <property type="match status" value="1"/>
</dbReference>
<organism evidence="3 4">
    <name type="scientific">Synaphobranchus kaupii</name>
    <name type="common">Kaup's arrowtooth eel</name>
    <dbReference type="NCBI Taxonomy" id="118154"/>
    <lineage>
        <taxon>Eukaryota</taxon>
        <taxon>Metazoa</taxon>
        <taxon>Chordata</taxon>
        <taxon>Craniata</taxon>
        <taxon>Vertebrata</taxon>
        <taxon>Euteleostomi</taxon>
        <taxon>Actinopterygii</taxon>
        <taxon>Neopterygii</taxon>
        <taxon>Teleostei</taxon>
        <taxon>Anguilliformes</taxon>
        <taxon>Synaphobranchidae</taxon>
        <taxon>Synaphobranchus</taxon>
    </lineage>
</organism>
<gene>
    <name evidence="3" type="ORF">SKAU_G00019790</name>
</gene>
<evidence type="ECO:0000313" key="3">
    <source>
        <dbReference type="EMBL" id="KAJ8381201.1"/>
    </source>
</evidence>
<sequence length="241" mass="28286">MWNVEEHRYGTSQEQKERELELHSATHIHISHNLTFMAKFMELQWKMLSVKSELSEHKYSSSPLEWVVMDTNIAYWLHPSSNAQIHLIGNIVTWTFATFGLAVFAALFLWHLLRRQRKIEDIPEVTWRQFTQVGVVCGGGWAVNYLPFFIMEKTLFLYHYLPALNFKILLLSAALEHLHTYILRYPSHRRALDGVLMAGLFSIYLAYRALSPLTYGQPELSSEELASLHWKDTWDILLRKH</sequence>
<proteinExistence type="predicted"/>
<dbReference type="OrthoDB" id="292747at2759"/>